<dbReference type="Proteomes" id="UP000315540">
    <property type="component" value="Unassembled WGS sequence"/>
</dbReference>
<evidence type="ECO:0000313" key="2">
    <source>
        <dbReference type="Proteomes" id="UP000315540"/>
    </source>
</evidence>
<evidence type="ECO:0000313" key="1">
    <source>
        <dbReference type="EMBL" id="TPN82807.1"/>
    </source>
</evidence>
<accession>A0A504IWD6</accession>
<proteinExistence type="predicted"/>
<dbReference type="RefSeq" id="WP_140596090.1">
    <property type="nucleotide sequence ID" value="NZ_VFWZ01000008.1"/>
</dbReference>
<dbReference type="AlphaFoldDB" id="A0A504IWD6"/>
<gene>
    <name evidence="1" type="ORF">FHK87_20485</name>
</gene>
<keyword evidence="2" id="KW-1185">Reference proteome</keyword>
<reference evidence="1 2" key="1">
    <citation type="submission" date="2019-06" db="EMBL/GenBank/DDBJ databases">
        <authorList>
            <person name="Meng X."/>
        </authorList>
    </citation>
    <scope>NUCLEOTIDE SEQUENCE [LARGE SCALE GENOMIC DNA]</scope>
    <source>
        <strain evidence="1 2">M625</strain>
    </source>
</reference>
<name>A0A504IWD6_9FLAO</name>
<organism evidence="1 2">
    <name type="scientific">Aquimarina algicola</name>
    <dbReference type="NCBI Taxonomy" id="2589995"/>
    <lineage>
        <taxon>Bacteria</taxon>
        <taxon>Pseudomonadati</taxon>
        <taxon>Bacteroidota</taxon>
        <taxon>Flavobacteriia</taxon>
        <taxon>Flavobacteriales</taxon>
        <taxon>Flavobacteriaceae</taxon>
        <taxon>Aquimarina</taxon>
    </lineage>
</organism>
<dbReference type="OrthoDB" id="1163779at2"/>
<comment type="caution">
    <text evidence="1">The sequence shown here is derived from an EMBL/GenBank/DDBJ whole genome shotgun (WGS) entry which is preliminary data.</text>
</comment>
<sequence>MKKKRRITKRERVESVLITYKLVFNILGLEKYLSFPKGTIHKFLKYNRRLSSERINQIDKFIQEFIDHYEKEYKDD</sequence>
<protein>
    <submittedName>
        <fullName evidence="1">Uncharacterized protein</fullName>
    </submittedName>
</protein>
<dbReference type="EMBL" id="VFWZ01000008">
    <property type="protein sequence ID" value="TPN82807.1"/>
    <property type="molecule type" value="Genomic_DNA"/>
</dbReference>